<dbReference type="Pfam" id="PF03703">
    <property type="entry name" value="bPH_2"/>
    <property type="match status" value="1"/>
</dbReference>
<evidence type="ECO:0000313" key="4">
    <source>
        <dbReference type="Proteomes" id="UP000664209"/>
    </source>
</evidence>
<comment type="caution">
    <text evidence="3">The sequence shown here is derived from an EMBL/GenBank/DDBJ whole genome shotgun (WGS) entry which is preliminary data.</text>
</comment>
<gene>
    <name evidence="3" type="ORF">J4G33_14305</name>
</gene>
<dbReference type="Proteomes" id="UP000664209">
    <property type="component" value="Unassembled WGS sequence"/>
</dbReference>
<protein>
    <submittedName>
        <fullName evidence="3">PH domain-containing protein</fullName>
    </submittedName>
</protein>
<dbReference type="PANTHER" id="PTHR34473:SF3">
    <property type="entry name" value="TRANSMEMBRANE PROTEIN-RELATED"/>
    <property type="match status" value="1"/>
</dbReference>
<name>A0A939RX90_9CELL</name>
<sequence>MSEPSVAPGPFDPPGVPWQPVSPRLTTARLVSAALTLVVPLAAGVVLAVLTEVTWLWALPAAVLAVGVWVVVVVPRQVRALGYAERDDDLLVRRGVLFRSIVVVPYGRMQFVDVQAGPLDRKLGIAKVQLHTASPTSDAVIPGLPPEEASRLRDRLAARGEAQLAGL</sequence>
<proteinExistence type="predicted"/>
<dbReference type="PANTHER" id="PTHR34473">
    <property type="entry name" value="UPF0699 TRANSMEMBRANE PROTEIN YDBS"/>
    <property type="match status" value="1"/>
</dbReference>
<keyword evidence="1" id="KW-0472">Membrane</keyword>
<keyword evidence="1" id="KW-1133">Transmembrane helix</keyword>
<evidence type="ECO:0000313" key="3">
    <source>
        <dbReference type="EMBL" id="MBO1752981.1"/>
    </source>
</evidence>
<dbReference type="InterPro" id="IPR005182">
    <property type="entry name" value="YdbS-like_PH"/>
</dbReference>
<reference evidence="3" key="1">
    <citation type="submission" date="2021-03" db="EMBL/GenBank/DDBJ databases">
        <title>Actinotalea soli sp. nov., isolated from soil.</title>
        <authorList>
            <person name="Ping W."/>
            <person name="Zhang J."/>
        </authorList>
    </citation>
    <scope>NUCLEOTIDE SEQUENCE</scope>
    <source>
        <strain evidence="3">BY-33</strain>
    </source>
</reference>
<evidence type="ECO:0000256" key="1">
    <source>
        <dbReference type="SAM" id="Phobius"/>
    </source>
</evidence>
<dbReference type="EMBL" id="JAGEMK010000009">
    <property type="protein sequence ID" value="MBO1752981.1"/>
    <property type="molecule type" value="Genomic_DNA"/>
</dbReference>
<evidence type="ECO:0000259" key="2">
    <source>
        <dbReference type="Pfam" id="PF03703"/>
    </source>
</evidence>
<organism evidence="3 4">
    <name type="scientific">Actinotalea soli</name>
    <dbReference type="NCBI Taxonomy" id="2819234"/>
    <lineage>
        <taxon>Bacteria</taxon>
        <taxon>Bacillati</taxon>
        <taxon>Actinomycetota</taxon>
        <taxon>Actinomycetes</taxon>
        <taxon>Micrococcales</taxon>
        <taxon>Cellulomonadaceae</taxon>
        <taxon>Actinotalea</taxon>
    </lineage>
</organism>
<dbReference type="AlphaFoldDB" id="A0A939RX90"/>
<accession>A0A939RX90</accession>
<feature type="transmembrane region" description="Helical" evidence="1">
    <location>
        <begin position="55"/>
        <end position="74"/>
    </location>
</feature>
<keyword evidence="1" id="KW-0812">Transmembrane</keyword>
<keyword evidence="4" id="KW-1185">Reference proteome</keyword>
<feature type="transmembrane region" description="Helical" evidence="1">
    <location>
        <begin position="30"/>
        <end position="49"/>
    </location>
</feature>
<feature type="domain" description="YdbS-like PH" evidence="2">
    <location>
        <begin position="79"/>
        <end position="156"/>
    </location>
</feature>